<dbReference type="Proteomes" id="UP000216101">
    <property type="component" value="Unassembled WGS sequence"/>
</dbReference>
<dbReference type="InterPro" id="IPR006359">
    <property type="entry name" value="Tscrpt_elong_fac_GreA"/>
</dbReference>
<feature type="domain" description="Transcription elongation factor GreA/GreB C-terminal" evidence="10">
    <location>
        <begin position="84"/>
        <end position="157"/>
    </location>
</feature>
<dbReference type="PROSITE" id="PS00830">
    <property type="entry name" value="GREAB_2"/>
    <property type="match status" value="1"/>
</dbReference>
<dbReference type="NCBIfam" id="TIGR01462">
    <property type="entry name" value="greA"/>
    <property type="match status" value="1"/>
</dbReference>
<dbReference type="InterPro" id="IPR018151">
    <property type="entry name" value="TF_GreA/GreB_CS"/>
</dbReference>
<dbReference type="STRING" id="1209072.GCA_000766945_02115"/>
<evidence type="ECO:0000259" key="10">
    <source>
        <dbReference type="Pfam" id="PF01272"/>
    </source>
</evidence>
<dbReference type="HAMAP" id="MF_00105">
    <property type="entry name" value="GreA_GreB"/>
    <property type="match status" value="1"/>
</dbReference>
<keyword evidence="13" id="KW-1185">Reference proteome</keyword>
<evidence type="ECO:0000256" key="1">
    <source>
        <dbReference type="ARBA" id="ARBA00008213"/>
    </source>
</evidence>
<dbReference type="PANTHER" id="PTHR30437:SF4">
    <property type="entry name" value="TRANSCRIPTION ELONGATION FACTOR GREA"/>
    <property type="match status" value="1"/>
</dbReference>
<evidence type="ECO:0000313" key="12">
    <source>
        <dbReference type="EMBL" id="OZY86227.1"/>
    </source>
</evidence>
<dbReference type="Gene3D" id="1.10.287.180">
    <property type="entry name" value="Transcription elongation factor, GreA/GreB, N-terminal domain"/>
    <property type="match status" value="1"/>
</dbReference>
<comment type="function">
    <text evidence="6 8 9">Necessary for efficient RNA polymerase transcription elongation past template-encoded arresting sites. The arresting sites in DNA have the property of trapping a certain fraction of elongating RNA polymerases that pass through, resulting in locked ternary complexes. Cleavage of the nascent transcript by cleavage factors such as GreA or GreB allows the resumption of elongation from the new 3'terminus. GreA releases sequences of 2 to 3 nucleotides.</text>
</comment>
<evidence type="ECO:0000256" key="9">
    <source>
        <dbReference type="RuleBase" id="RU000556"/>
    </source>
</evidence>
<comment type="caution">
    <text evidence="12">The sequence shown here is derived from an EMBL/GenBank/DDBJ whole genome shotgun (WGS) entry which is preliminary data.</text>
</comment>
<dbReference type="InterPro" id="IPR036805">
    <property type="entry name" value="Tscrpt_elong_fac_GreA/B_N_sf"/>
</dbReference>
<accession>A0A266Q8K9</accession>
<feature type="domain" description="Transcription elongation factor GreA/GreB N-terminal" evidence="11">
    <location>
        <begin position="6"/>
        <end position="75"/>
    </location>
</feature>
<dbReference type="RefSeq" id="WP_078043569.1">
    <property type="nucleotide sequence ID" value="NZ_NHNI01000001.1"/>
</dbReference>
<organism evidence="12 13">
    <name type="scientific">Cellvibrio mixtus</name>
    <dbReference type="NCBI Taxonomy" id="39650"/>
    <lineage>
        <taxon>Bacteria</taxon>
        <taxon>Pseudomonadati</taxon>
        <taxon>Pseudomonadota</taxon>
        <taxon>Gammaproteobacteria</taxon>
        <taxon>Cellvibrionales</taxon>
        <taxon>Cellvibrionaceae</taxon>
        <taxon>Cellvibrio</taxon>
    </lineage>
</organism>
<dbReference type="GO" id="GO:0003677">
    <property type="term" value="F:DNA binding"/>
    <property type="evidence" value="ECO:0007669"/>
    <property type="project" value="UniProtKB-UniRule"/>
</dbReference>
<dbReference type="SUPFAM" id="SSF54534">
    <property type="entry name" value="FKBP-like"/>
    <property type="match status" value="1"/>
</dbReference>
<keyword evidence="4 8" id="KW-0238">DNA-binding</keyword>
<dbReference type="FunFam" id="3.10.50.30:FF:000001">
    <property type="entry name" value="Transcription elongation factor GreA"/>
    <property type="match status" value="1"/>
</dbReference>
<gene>
    <name evidence="8" type="primary">greA</name>
    <name evidence="12" type="ORF">CBP51_04140</name>
</gene>
<evidence type="ECO:0000256" key="4">
    <source>
        <dbReference type="ARBA" id="ARBA00023125"/>
    </source>
</evidence>
<dbReference type="GO" id="GO:0032784">
    <property type="term" value="P:regulation of DNA-templated transcription elongation"/>
    <property type="evidence" value="ECO:0007669"/>
    <property type="project" value="UniProtKB-UniRule"/>
</dbReference>
<sequence>MSTKFPMTEQGAEKLRLELEDLKKVQRPRIVQAIAEAREHGDLKENAEYSAAREQQSFCEGRINEIEGKLSNAQIIDVTKIPHTGKVLFGTTVTMINLDTDQAMTYQIVGDDEADVKANKISVNSPIARALIGKEEGDVVVVRTPGGDVDYEIDKVEHI</sequence>
<dbReference type="PROSITE" id="PS00829">
    <property type="entry name" value="GREAB_1"/>
    <property type="match status" value="1"/>
</dbReference>
<dbReference type="AlphaFoldDB" id="A0A266Q8K9"/>
<evidence type="ECO:0000313" key="13">
    <source>
        <dbReference type="Proteomes" id="UP000216101"/>
    </source>
</evidence>
<dbReference type="GO" id="GO:0006354">
    <property type="term" value="P:DNA-templated transcription elongation"/>
    <property type="evidence" value="ECO:0007669"/>
    <property type="project" value="TreeGrafter"/>
</dbReference>
<dbReference type="Pfam" id="PF03449">
    <property type="entry name" value="GreA_GreB_N"/>
    <property type="match status" value="1"/>
</dbReference>
<dbReference type="GO" id="GO:0003746">
    <property type="term" value="F:translation elongation factor activity"/>
    <property type="evidence" value="ECO:0007669"/>
    <property type="project" value="UniProtKB-KW"/>
</dbReference>
<evidence type="ECO:0000256" key="6">
    <source>
        <dbReference type="ARBA" id="ARBA00024916"/>
    </source>
</evidence>
<dbReference type="FunFam" id="1.10.287.180:FF:000001">
    <property type="entry name" value="Transcription elongation factor GreA"/>
    <property type="match status" value="1"/>
</dbReference>
<protein>
    <recommendedName>
        <fullName evidence="2 8">Transcription elongation factor GreA</fullName>
    </recommendedName>
    <alternativeName>
        <fullName evidence="7 8">Transcript cleavage factor GreA</fullName>
    </alternativeName>
</protein>
<dbReference type="InterPro" id="IPR023459">
    <property type="entry name" value="Tscrpt_elong_fac_GreA/B_fam"/>
</dbReference>
<keyword evidence="12" id="KW-0251">Elongation factor</keyword>
<evidence type="ECO:0000256" key="7">
    <source>
        <dbReference type="ARBA" id="ARBA00030776"/>
    </source>
</evidence>
<dbReference type="Pfam" id="PF01272">
    <property type="entry name" value="GreA_GreB"/>
    <property type="match status" value="1"/>
</dbReference>
<evidence type="ECO:0000256" key="3">
    <source>
        <dbReference type="ARBA" id="ARBA00023015"/>
    </source>
</evidence>
<dbReference type="InterPro" id="IPR022691">
    <property type="entry name" value="Tscrpt_elong_fac_GreA/B_N"/>
</dbReference>
<dbReference type="PANTHER" id="PTHR30437">
    <property type="entry name" value="TRANSCRIPTION ELONGATION FACTOR GREA"/>
    <property type="match status" value="1"/>
</dbReference>
<keyword evidence="12" id="KW-0648">Protein biosynthesis</keyword>
<keyword evidence="3 8" id="KW-0805">Transcription regulation</keyword>
<dbReference type="EMBL" id="NHNI01000001">
    <property type="protein sequence ID" value="OZY86227.1"/>
    <property type="molecule type" value="Genomic_DNA"/>
</dbReference>
<dbReference type="Gene3D" id="3.10.50.30">
    <property type="entry name" value="Transcription elongation factor, GreA/GreB, C-terminal domain"/>
    <property type="match status" value="1"/>
</dbReference>
<dbReference type="InterPro" id="IPR036953">
    <property type="entry name" value="GreA/GreB_C_sf"/>
</dbReference>
<dbReference type="NCBIfam" id="NF001261">
    <property type="entry name" value="PRK00226.1-2"/>
    <property type="match status" value="1"/>
</dbReference>
<dbReference type="NCBIfam" id="NF001264">
    <property type="entry name" value="PRK00226.1-5"/>
    <property type="match status" value="1"/>
</dbReference>
<evidence type="ECO:0000256" key="2">
    <source>
        <dbReference type="ARBA" id="ARBA00013729"/>
    </source>
</evidence>
<dbReference type="PIRSF" id="PIRSF006092">
    <property type="entry name" value="GreA_GreB"/>
    <property type="match status" value="1"/>
</dbReference>
<dbReference type="InterPro" id="IPR001437">
    <property type="entry name" value="Tscrpt_elong_fac_GreA/B_C"/>
</dbReference>
<dbReference type="GO" id="GO:0070063">
    <property type="term" value="F:RNA polymerase binding"/>
    <property type="evidence" value="ECO:0007669"/>
    <property type="project" value="InterPro"/>
</dbReference>
<comment type="similarity">
    <text evidence="1 8 9">Belongs to the GreA/GreB family.</text>
</comment>
<evidence type="ECO:0000259" key="11">
    <source>
        <dbReference type="Pfam" id="PF03449"/>
    </source>
</evidence>
<name>A0A266Q8K9_9GAMM</name>
<evidence type="ECO:0000256" key="8">
    <source>
        <dbReference type="HAMAP-Rule" id="MF_00105"/>
    </source>
</evidence>
<keyword evidence="5 8" id="KW-0804">Transcription</keyword>
<dbReference type="NCBIfam" id="NF001263">
    <property type="entry name" value="PRK00226.1-4"/>
    <property type="match status" value="1"/>
</dbReference>
<dbReference type="SUPFAM" id="SSF46557">
    <property type="entry name" value="GreA transcript cleavage protein, N-terminal domain"/>
    <property type="match status" value="1"/>
</dbReference>
<proteinExistence type="inferred from homology"/>
<evidence type="ECO:0000256" key="5">
    <source>
        <dbReference type="ARBA" id="ARBA00023163"/>
    </source>
</evidence>
<dbReference type="eggNOG" id="COG0782">
    <property type="taxonomic scope" value="Bacteria"/>
</dbReference>
<reference evidence="13" key="1">
    <citation type="submission" date="2017-05" db="EMBL/GenBank/DDBJ databases">
        <authorList>
            <person name="Barney B.M."/>
        </authorList>
    </citation>
    <scope>NUCLEOTIDE SEQUENCE [LARGE SCALE GENOMIC DNA]</scope>
    <source>
        <strain evidence="13">PSBB022</strain>
    </source>
</reference>
<dbReference type="InterPro" id="IPR028624">
    <property type="entry name" value="Tscrpt_elong_fac_GreA/B"/>
</dbReference>